<dbReference type="Gene3D" id="2.40.50.100">
    <property type="match status" value="1"/>
</dbReference>
<feature type="signal peptide" evidence="2">
    <location>
        <begin position="1"/>
        <end position="24"/>
    </location>
</feature>
<dbReference type="NCBIfam" id="TIGR01730">
    <property type="entry name" value="RND_mfp"/>
    <property type="match status" value="1"/>
</dbReference>
<dbReference type="EMBL" id="NBIM01000007">
    <property type="protein sequence ID" value="OXY80757.1"/>
    <property type="molecule type" value="Genomic_DNA"/>
</dbReference>
<organism evidence="4 5">
    <name type="scientific">Oceanimonas doudoroffii</name>
    <dbReference type="NCBI Taxonomy" id="84158"/>
    <lineage>
        <taxon>Bacteria</taxon>
        <taxon>Pseudomonadati</taxon>
        <taxon>Pseudomonadota</taxon>
        <taxon>Gammaproteobacteria</taxon>
        <taxon>Aeromonadales</taxon>
        <taxon>Aeromonadaceae</taxon>
        <taxon>Oceanimonas</taxon>
    </lineage>
</organism>
<accession>A0A233RBJ4</accession>
<evidence type="ECO:0000256" key="2">
    <source>
        <dbReference type="SAM" id="SignalP"/>
    </source>
</evidence>
<dbReference type="InterPro" id="IPR006143">
    <property type="entry name" value="RND_pump_MFP"/>
</dbReference>
<proteinExistence type="inferred from homology"/>
<keyword evidence="2" id="KW-0732">Signal</keyword>
<gene>
    <name evidence="4" type="ORF">B6S08_15095</name>
</gene>
<protein>
    <submittedName>
        <fullName evidence="4">Acriflavin resistance protein AcrA</fullName>
    </submittedName>
</protein>
<dbReference type="AlphaFoldDB" id="A0A233RBJ4"/>
<name>A0A233RBJ4_9GAMM</name>
<evidence type="ECO:0000256" key="1">
    <source>
        <dbReference type="ARBA" id="ARBA00009477"/>
    </source>
</evidence>
<dbReference type="PANTHER" id="PTHR30469:SF15">
    <property type="entry name" value="HLYD FAMILY OF SECRETION PROTEINS"/>
    <property type="match status" value="1"/>
</dbReference>
<evidence type="ECO:0000259" key="3">
    <source>
        <dbReference type="Pfam" id="PF25954"/>
    </source>
</evidence>
<dbReference type="GO" id="GO:0015562">
    <property type="term" value="F:efflux transmembrane transporter activity"/>
    <property type="evidence" value="ECO:0007669"/>
    <property type="project" value="TreeGrafter"/>
</dbReference>
<dbReference type="RefSeq" id="WP_094201645.1">
    <property type="nucleotide sequence ID" value="NZ_NBIM01000007.1"/>
</dbReference>
<dbReference type="Proteomes" id="UP000242757">
    <property type="component" value="Unassembled WGS sequence"/>
</dbReference>
<dbReference type="Gene3D" id="1.10.287.470">
    <property type="entry name" value="Helix hairpin bin"/>
    <property type="match status" value="1"/>
</dbReference>
<dbReference type="OrthoDB" id="9778796at2"/>
<dbReference type="Gene3D" id="2.40.30.170">
    <property type="match status" value="1"/>
</dbReference>
<dbReference type="GO" id="GO:1990281">
    <property type="term" value="C:efflux pump complex"/>
    <property type="evidence" value="ECO:0007669"/>
    <property type="project" value="TreeGrafter"/>
</dbReference>
<reference evidence="4 5" key="1">
    <citation type="submission" date="2017-08" db="EMBL/GenBank/DDBJ databases">
        <title>A Genome Sequence of Oceanimonas doudoroffii ATCC 27123T.</title>
        <authorList>
            <person name="Brennan M.A."/>
            <person name="Maclea K.S."/>
            <person name="Mcclelland W.D."/>
            <person name="Trachtenberg A.M."/>
        </authorList>
    </citation>
    <scope>NUCLEOTIDE SEQUENCE [LARGE SCALE GENOMIC DNA]</scope>
    <source>
        <strain evidence="4 5">ATCC 27123</strain>
    </source>
</reference>
<comment type="caution">
    <text evidence="4">The sequence shown here is derived from an EMBL/GenBank/DDBJ whole genome shotgun (WGS) entry which is preliminary data.</text>
</comment>
<evidence type="ECO:0000313" key="4">
    <source>
        <dbReference type="EMBL" id="OXY80757.1"/>
    </source>
</evidence>
<dbReference type="InterPro" id="IPR058792">
    <property type="entry name" value="Beta-barrel_RND_2"/>
</dbReference>
<comment type="similarity">
    <text evidence="1">Belongs to the membrane fusion protein (MFP) (TC 8.A.1) family.</text>
</comment>
<sequence>MSKPIRCKELLLAALALTAWSGHADEYRAEAFQGEEYKARAVIKALDRAVLSGELAARVTQLPKRPGDSFRQGELLLGLDCSLYQAQADKVAAESKAARFKLDNAKQLNELRSIGSLDVALAQSEYAQAQAELRIARLNTERCQIKAPYDGRVVAVLVNRHENIRQQQEVLEIVADQRLEAEVVVPATWLGWLKPELPLTLRIDETGASVEAAVVAISPAIDPVSQTLQLRARLTQPSGLMPGMSASAYFTPAGAGEQS</sequence>
<dbReference type="PANTHER" id="PTHR30469">
    <property type="entry name" value="MULTIDRUG RESISTANCE PROTEIN MDTA"/>
    <property type="match status" value="1"/>
</dbReference>
<dbReference type="Pfam" id="PF25954">
    <property type="entry name" value="Beta-barrel_RND_2"/>
    <property type="match status" value="1"/>
</dbReference>
<keyword evidence="5" id="KW-1185">Reference proteome</keyword>
<dbReference type="SUPFAM" id="SSF111369">
    <property type="entry name" value="HlyD-like secretion proteins"/>
    <property type="match status" value="1"/>
</dbReference>
<feature type="chain" id="PRO_5012014300" evidence="2">
    <location>
        <begin position="25"/>
        <end position="259"/>
    </location>
</feature>
<evidence type="ECO:0000313" key="5">
    <source>
        <dbReference type="Proteomes" id="UP000242757"/>
    </source>
</evidence>
<feature type="domain" description="CusB-like beta-barrel" evidence="3">
    <location>
        <begin position="183"/>
        <end position="252"/>
    </location>
</feature>